<keyword evidence="2" id="KW-1185">Reference proteome</keyword>
<proteinExistence type="predicted"/>
<evidence type="ECO:0000313" key="2">
    <source>
        <dbReference type="Proteomes" id="UP000578531"/>
    </source>
</evidence>
<dbReference type="OrthoDB" id="5398544at2759"/>
<dbReference type="Proteomes" id="UP000578531">
    <property type="component" value="Unassembled WGS sequence"/>
</dbReference>
<evidence type="ECO:0000313" key="1">
    <source>
        <dbReference type="EMBL" id="KAF6235549.1"/>
    </source>
</evidence>
<dbReference type="RefSeq" id="XP_037164917.1">
    <property type="nucleotide sequence ID" value="XM_037308143.1"/>
</dbReference>
<accession>A0A8H6L4V3</accession>
<reference evidence="1 2" key="1">
    <citation type="journal article" date="2020" name="Genomics">
        <title>Complete, high-quality genomes from long-read metagenomic sequencing of two wolf lichen thalli reveals enigmatic genome architecture.</title>
        <authorList>
            <person name="McKenzie S.K."/>
            <person name="Walston R.F."/>
            <person name="Allen J.L."/>
        </authorList>
    </citation>
    <scope>NUCLEOTIDE SEQUENCE [LARGE SCALE GENOMIC DNA]</scope>
    <source>
        <strain evidence="1">WasteWater2</strain>
    </source>
</reference>
<gene>
    <name evidence="1" type="ORF">HO173_006232</name>
</gene>
<dbReference type="EMBL" id="JACCJC010000024">
    <property type="protein sequence ID" value="KAF6235549.1"/>
    <property type="molecule type" value="Genomic_DNA"/>
</dbReference>
<name>A0A8H6L4V3_9LECA</name>
<organism evidence="1 2">
    <name type="scientific">Letharia columbiana</name>
    <dbReference type="NCBI Taxonomy" id="112416"/>
    <lineage>
        <taxon>Eukaryota</taxon>
        <taxon>Fungi</taxon>
        <taxon>Dikarya</taxon>
        <taxon>Ascomycota</taxon>
        <taxon>Pezizomycotina</taxon>
        <taxon>Lecanoromycetes</taxon>
        <taxon>OSLEUM clade</taxon>
        <taxon>Lecanoromycetidae</taxon>
        <taxon>Lecanorales</taxon>
        <taxon>Lecanorineae</taxon>
        <taxon>Parmeliaceae</taxon>
        <taxon>Letharia</taxon>
    </lineage>
</organism>
<dbReference type="AlphaFoldDB" id="A0A8H6L4V3"/>
<sequence length="346" mass="38804">MSNSPLQPEVLSQHVSLRTATTLRPRFCSFSVEILVRVLCTTTAAELTNFRCCCMAFDALFIANESAVIGSILNNHFYHTASKFYDVVFTPGPLRFGCLKHIACRCYIADILATSIEEHRVGHGLATTTRIGTETGPYLLSLGHIFEIYRKAPANYTSSPSYAPSVRSYSAKMAGEILKAIYNEKTVQPICLMYKHLNQIIDQKFIGRELTIWYPLPVARTPPGTIDNFTFGGLEMVKDIVTHPRWYDRLKYIASHFSKTTTAPIPRVNGEPLAVAIPSSVLGHRLNTATSHRICNLLSVYSPILQIRSIEVFGFPRVEPAEELDMSRDFLEHLKSYNGEEPKLVL</sequence>
<comment type="caution">
    <text evidence="1">The sequence shown here is derived from an EMBL/GenBank/DDBJ whole genome shotgun (WGS) entry which is preliminary data.</text>
</comment>
<dbReference type="GeneID" id="59287893"/>
<protein>
    <submittedName>
        <fullName evidence="1">Uncharacterized protein</fullName>
    </submittedName>
</protein>